<dbReference type="STRING" id="329885.A0A4V5N7E0"/>
<dbReference type="Proteomes" id="UP000310066">
    <property type="component" value="Unassembled WGS sequence"/>
</dbReference>
<comment type="caution">
    <text evidence="3">The sequence shown here is derived from an EMBL/GenBank/DDBJ whole genome shotgun (WGS) entry which is preliminary data.</text>
</comment>
<proteinExistence type="inferred from homology"/>
<gene>
    <name evidence="3" type="ORF">B0A54_08608</name>
</gene>
<dbReference type="GO" id="GO:0051082">
    <property type="term" value="F:unfolded protein binding"/>
    <property type="evidence" value="ECO:0007669"/>
    <property type="project" value="InterPro"/>
</dbReference>
<evidence type="ECO:0000256" key="1">
    <source>
        <dbReference type="ARBA" id="ARBA00008045"/>
    </source>
</evidence>
<dbReference type="GO" id="GO:0005737">
    <property type="term" value="C:cytoplasm"/>
    <property type="evidence" value="ECO:0007669"/>
    <property type="project" value="TreeGrafter"/>
</dbReference>
<evidence type="ECO:0000313" key="4">
    <source>
        <dbReference type="Proteomes" id="UP000310066"/>
    </source>
</evidence>
<dbReference type="AlphaFoldDB" id="A0A4V5N7E0"/>
<organism evidence="3 4">
    <name type="scientific">Friedmanniomyces endolithicus</name>
    <dbReference type="NCBI Taxonomy" id="329885"/>
    <lineage>
        <taxon>Eukaryota</taxon>
        <taxon>Fungi</taxon>
        <taxon>Dikarya</taxon>
        <taxon>Ascomycota</taxon>
        <taxon>Pezizomycotina</taxon>
        <taxon>Dothideomycetes</taxon>
        <taxon>Dothideomycetidae</taxon>
        <taxon>Mycosphaerellales</taxon>
        <taxon>Teratosphaeriaceae</taxon>
        <taxon>Friedmanniomyces</taxon>
    </lineage>
</organism>
<dbReference type="InterPro" id="IPR002777">
    <property type="entry name" value="PFD_beta-like"/>
</dbReference>
<evidence type="ECO:0000313" key="3">
    <source>
        <dbReference type="EMBL" id="TKA39299.1"/>
    </source>
</evidence>
<dbReference type="GO" id="GO:0016272">
    <property type="term" value="C:prefoldin complex"/>
    <property type="evidence" value="ECO:0007669"/>
    <property type="project" value="InterPro"/>
</dbReference>
<evidence type="ECO:0008006" key="5">
    <source>
        <dbReference type="Google" id="ProtNLM"/>
    </source>
</evidence>
<dbReference type="Gene3D" id="1.10.287.370">
    <property type="match status" value="1"/>
</dbReference>
<comment type="similarity">
    <text evidence="1">Belongs to the prefoldin subunit beta family.</text>
</comment>
<dbReference type="EMBL" id="NAJP01000040">
    <property type="protein sequence ID" value="TKA39299.1"/>
    <property type="molecule type" value="Genomic_DNA"/>
</dbReference>
<dbReference type="InterPro" id="IPR009053">
    <property type="entry name" value="Prefoldin"/>
</dbReference>
<evidence type="ECO:0000256" key="2">
    <source>
        <dbReference type="ARBA" id="ARBA00023186"/>
    </source>
</evidence>
<dbReference type="SUPFAM" id="SSF46579">
    <property type="entry name" value="Prefoldin"/>
    <property type="match status" value="1"/>
</dbReference>
<accession>A0A4V5N7E0</accession>
<dbReference type="OrthoDB" id="2015447at2759"/>
<keyword evidence="2" id="KW-0143">Chaperone</keyword>
<name>A0A4V5N7E0_9PEZI</name>
<sequence length="121" mass="13746">MAIPNEKLQQLLQEISSKAQFAEQQLGIVNTQIASKKRESRRLQLSDTEMDALPKDTPVYDGVGKMQAFVLTSTGEVKNRQAKEAEDIKKELANLDKKQHYLETTFKNSQDHMEQILKRGG</sequence>
<dbReference type="PANTHER" id="PTHR20903:SF0">
    <property type="entry name" value="PREFOLDIN SUBUNIT 1"/>
    <property type="match status" value="1"/>
</dbReference>
<dbReference type="PANTHER" id="PTHR20903">
    <property type="entry name" value="PREFOLDIN SUBUNIT 1-RELATED"/>
    <property type="match status" value="1"/>
</dbReference>
<reference evidence="3 4" key="1">
    <citation type="submission" date="2017-03" db="EMBL/GenBank/DDBJ databases">
        <title>Genomes of endolithic fungi from Antarctica.</title>
        <authorList>
            <person name="Coleine C."/>
            <person name="Masonjones S."/>
            <person name="Stajich J.E."/>
        </authorList>
    </citation>
    <scope>NUCLEOTIDE SEQUENCE [LARGE SCALE GENOMIC DNA]</scope>
    <source>
        <strain evidence="3 4">CCFEE 5311</strain>
    </source>
</reference>
<protein>
    <recommendedName>
        <fullName evidence="5">Prefoldin subunit 1</fullName>
    </recommendedName>
</protein>
<dbReference type="GO" id="GO:0044183">
    <property type="term" value="F:protein folding chaperone"/>
    <property type="evidence" value="ECO:0007669"/>
    <property type="project" value="TreeGrafter"/>
</dbReference>
<dbReference type="Pfam" id="PF01920">
    <property type="entry name" value="Prefoldin_2"/>
    <property type="match status" value="1"/>
</dbReference>